<accession>A0A078B3W1</accession>
<dbReference type="EMBL" id="CCKQ01017356">
    <property type="protein sequence ID" value="CDW89235.1"/>
    <property type="molecule type" value="Genomic_DNA"/>
</dbReference>
<sequence>MILSNKPLIQFISQDLSSLTKHLKASTSKNSDVKFFAKRKQRDSQNSIPISNGTIKEAMTDCNSPLAFSSNKPRRNNASNNQNFKNSNQDIDKNSTNQLPQIQNQNRYSSQRKSKLVFQDNKFDLKGHSNEMLGAQPKSRTSDYEEQVQIIKRKMLNQSKKSSFQTSKHQSPLTLEKVVIKLLGYDQQQWNLRCSDQSLDAGYSNMNILENNSKTSEHKSPIKIKCILTGHNIREEHRARMIDWLIQVFRVFKICAPQTFFLTINIMDRYFKQKSERNEILDKQELHEIGLVAILLATKFEDVIPIHMNQILRDAGHNKFKQSDILNREIDVLLTLGFKVQSITVFEEATTLAKMLFNSYKKGSLTKHDEELFFNYLLFACQLSQHSLKFTHHNVQLQATAIVMVSLKYLRKFLKAKIEARSQKVQRSPSDNKSQINLNLIKGISNYFKIQHILESENEQETKSLIQSIVNYLPTYQTLGLKNLEKSYPQYLDEVALRIMTTPSVQI</sequence>
<keyword evidence="5" id="KW-1185">Reference proteome</keyword>
<dbReference type="InterPro" id="IPR036915">
    <property type="entry name" value="Cyclin-like_sf"/>
</dbReference>
<evidence type="ECO:0000313" key="4">
    <source>
        <dbReference type="EMBL" id="CDW89235.1"/>
    </source>
</evidence>
<dbReference type="SMART" id="SM00385">
    <property type="entry name" value="CYCLIN"/>
    <property type="match status" value="1"/>
</dbReference>
<feature type="region of interest" description="Disordered" evidence="2">
    <location>
        <begin position="67"/>
        <end position="114"/>
    </location>
</feature>
<dbReference type="InterPro" id="IPR039361">
    <property type="entry name" value="Cyclin"/>
</dbReference>
<proteinExistence type="inferred from homology"/>
<protein>
    <recommendedName>
        <fullName evidence="3">Cyclin-like domain-containing protein</fullName>
    </recommendedName>
</protein>
<dbReference type="InParanoid" id="A0A078B3W1"/>
<dbReference type="Gene3D" id="1.10.472.10">
    <property type="entry name" value="Cyclin-like"/>
    <property type="match status" value="1"/>
</dbReference>
<organism evidence="4 5">
    <name type="scientific">Stylonychia lemnae</name>
    <name type="common">Ciliate</name>
    <dbReference type="NCBI Taxonomy" id="5949"/>
    <lineage>
        <taxon>Eukaryota</taxon>
        <taxon>Sar</taxon>
        <taxon>Alveolata</taxon>
        <taxon>Ciliophora</taxon>
        <taxon>Intramacronucleata</taxon>
        <taxon>Spirotrichea</taxon>
        <taxon>Stichotrichia</taxon>
        <taxon>Sporadotrichida</taxon>
        <taxon>Oxytrichidae</taxon>
        <taxon>Stylonychinae</taxon>
        <taxon>Stylonychia</taxon>
    </lineage>
</organism>
<feature type="domain" description="Cyclin-like" evidence="3">
    <location>
        <begin position="243"/>
        <end position="334"/>
    </location>
</feature>
<evidence type="ECO:0000259" key="3">
    <source>
        <dbReference type="SMART" id="SM00385"/>
    </source>
</evidence>
<evidence type="ECO:0000256" key="2">
    <source>
        <dbReference type="SAM" id="MobiDB-lite"/>
    </source>
</evidence>
<comment type="similarity">
    <text evidence="1">Belongs to the cyclin family.</text>
</comment>
<dbReference type="PANTHER" id="PTHR10177">
    <property type="entry name" value="CYCLINS"/>
    <property type="match status" value="1"/>
</dbReference>
<dbReference type="SUPFAM" id="SSF47954">
    <property type="entry name" value="Cyclin-like"/>
    <property type="match status" value="1"/>
</dbReference>
<reference evidence="4 5" key="1">
    <citation type="submission" date="2014-06" db="EMBL/GenBank/DDBJ databases">
        <authorList>
            <person name="Swart Estienne"/>
        </authorList>
    </citation>
    <scope>NUCLEOTIDE SEQUENCE [LARGE SCALE GENOMIC DNA]</scope>
    <source>
        <strain evidence="4 5">130c</strain>
    </source>
</reference>
<feature type="compositionally biased region" description="Low complexity" evidence="2">
    <location>
        <begin position="76"/>
        <end position="89"/>
    </location>
</feature>
<dbReference type="Proteomes" id="UP000039865">
    <property type="component" value="Unassembled WGS sequence"/>
</dbReference>
<evidence type="ECO:0000256" key="1">
    <source>
        <dbReference type="RuleBase" id="RU000383"/>
    </source>
</evidence>
<dbReference type="OrthoDB" id="5590282at2759"/>
<dbReference type="AlphaFoldDB" id="A0A078B3W1"/>
<evidence type="ECO:0000313" key="5">
    <source>
        <dbReference type="Proteomes" id="UP000039865"/>
    </source>
</evidence>
<feature type="compositionally biased region" description="Polar residues" evidence="2">
    <location>
        <begin position="94"/>
        <end position="109"/>
    </location>
</feature>
<dbReference type="InterPro" id="IPR006671">
    <property type="entry name" value="Cyclin_N"/>
</dbReference>
<dbReference type="InterPro" id="IPR013763">
    <property type="entry name" value="Cyclin-like_dom"/>
</dbReference>
<gene>
    <name evidence="4" type="primary">Contig4153.g4436</name>
    <name evidence="4" type="ORF">STYLEM_18366</name>
</gene>
<name>A0A078B3W1_STYLE</name>
<dbReference type="Pfam" id="PF00134">
    <property type="entry name" value="Cyclin_N"/>
    <property type="match status" value="1"/>
</dbReference>
<keyword evidence="1" id="KW-0195">Cyclin</keyword>